<dbReference type="PROSITE" id="PS00022">
    <property type="entry name" value="EGF_1"/>
    <property type="match status" value="1"/>
</dbReference>
<dbReference type="InterPro" id="IPR000742">
    <property type="entry name" value="EGF"/>
</dbReference>
<keyword evidence="4" id="KW-1185">Reference proteome</keyword>
<dbReference type="InterPro" id="IPR001846">
    <property type="entry name" value="VWF_type-D"/>
</dbReference>
<feature type="signal peptide" evidence="1">
    <location>
        <begin position="1"/>
        <end position="23"/>
    </location>
</feature>
<accession>A0A4P9X8V6</accession>
<proteinExistence type="predicted"/>
<evidence type="ECO:0000256" key="1">
    <source>
        <dbReference type="SAM" id="SignalP"/>
    </source>
</evidence>
<name>A0A4P9X8V6_9FUNG</name>
<dbReference type="Proteomes" id="UP000274922">
    <property type="component" value="Unassembled WGS sequence"/>
</dbReference>
<dbReference type="AlphaFoldDB" id="A0A4P9X8V6"/>
<dbReference type="PROSITE" id="PS01186">
    <property type="entry name" value="EGF_2"/>
    <property type="match status" value="1"/>
</dbReference>
<organism evidence="3 4">
    <name type="scientific">Caulochytrium protostelioides</name>
    <dbReference type="NCBI Taxonomy" id="1555241"/>
    <lineage>
        <taxon>Eukaryota</taxon>
        <taxon>Fungi</taxon>
        <taxon>Fungi incertae sedis</taxon>
        <taxon>Chytridiomycota</taxon>
        <taxon>Chytridiomycota incertae sedis</taxon>
        <taxon>Chytridiomycetes</taxon>
        <taxon>Caulochytriales</taxon>
        <taxon>Caulochytriaceae</taxon>
        <taxon>Caulochytrium</taxon>
    </lineage>
</organism>
<feature type="chain" id="PRO_5020231328" description="VWFD domain-containing protein" evidence="1">
    <location>
        <begin position="24"/>
        <end position="837"/>
    </location>
</feature>
<keyword evidence="1" id="KW-0732">Signal</keyword>
<dbReference type="EMBL" id="ML014163">
    <property type="protein sequence ID" value="RKP01705.1"/>
    <property type="molecule type" value="Genomic_DNA"/>
</dbReference>
<dbReference type="OrthoDB" id="2140701at2759"/>
<evidence type="ECO:0000313" key="3">
    <source>
        <dbReference type="EMBL" id="RKP01705.1"/>
    </source>
</evidence>
<evidence type="ECO:0000313" key="4">
    <source>
        <dbReference type="Proteomes" id="UP000274922"/>
    </source>
</evidence>
<feature type="domain" description="VWFD" evidence="2">
    <location>
        <begin position="138"/>
        <end position="320"/>
    </location>
</feature>
<reference evidence="4" key="1">
    <citation type="journal article" date="2018" name="Nat. Microbiol.">
        <title>Leveraging single-cell genomics to expand the fungal tree of life.</title>
        <authorList>
            <person name="Ahrendt S.R."/>
            <person name="Quandt C.A."/>
            <person name="Ciobanu D."/>
            <person name="Clum A."/>
            <person name="Salamov A."/>
            <person name="Andreopoulos B."/>
            <person name="Cheng J.F."/>
            <person name="Woyke T."/>
            <person name="Pelin A."/>
            <person name="Henrissat B."/>
            <person name="Reynolds N.K."/>
            <person name="Benny G.L."/>
            <person name="Smith M.E."/>
            <person name="James T.Y."/>
            <person name="Grigoriev I.V."/>
        </authorList>
    </citation>
    <scope>NUCLEOTIDE SEQUENCE [LARGE SCALE GENOMIC DNA]</scope>
    <source>
        <strain evidence="4">ATCC 52028</strain>
    </source>
</reference>
<sequence length="837" mass="86468">MLAITRSLALLAGAAALVGQAYGTVTANFLESNQTTIQLSDAALSEAAGFRLKVKPTSSVTVYFQSVQSSLQLSECQLTFTPDNWNQYQPIVFQGTPVVVTDTTKTLTTDVTYQAGPYTELAGSKGTVSVVRNVYPSAQCMAVGDPHITSFGKTYFSYQSVGTYWLIKSDALSIQAYQFPCTSGENGPSCIGAIAVNYRGSVFAASITQKVTTGKITLQKISKDLKGITFPTETTGTSFTIQMDDGSRLVISTLEYAYFYLAMNVYVTVPAGSYQTVGGLCSGQGTAALIGSDGVTYQPSDSKQLSTFYESWAVPPSQDAIRTGQWTVPAAPGLSYTPKVCTMPPMTTTTKTTTTTTLPTTTTTTTTVMATTAGNSTTMGNATTTSADAVVSTTLAGNTTTTLTMTSAGPAVSTTSLVGNTTTLAGNTTTLAGNTTTLAGNTTTLTTMLTATTTEQPTTTTEVPIETTTATVTPTETYNPSTCNYDHTTTNRVSTITVTGTATTTGAGAVVITTTTTSLMTTTSLPQVTSYPDMRPTAEKHCKELMGDACKSLVDVEPFINACVDDIVLTGTFTFAEAARQMYMAACNIQSSYALHSGNTTIVNDAEGLRSTFGFANTTAYVTATQTVTAVQTVTLDVTSTTTNTIGETVTITTTSTTVTTIATPMAVVAPQAPVLQCVNDCSGNGICMASGCACAAGWSGTDCSIDAAAVYSSASVSHLATVTPWVVVDARGQNADIYASSIMAADKSSVSSVLAAVTATTQAPLYTSEAAVATSQAPAYTSEAALATTSAPTPSFATATTTPYILAASKAVPQLNLFGATSAGGLAVLTLLLMLL</sequence>
<dbReference type="Pfam" id="PF23106">
    <property type="entry name" value="EGF_Teneurin"/>
    <property type="match status" value="1"/>
</dbReference>
<protein>
    <recommendedName>
        <fullName evidence="2">VWFD domain-containing protein</fullName>
    </recommendedName>
</protein>
<dbReference type="Pfam" id="PF00094">
    <property type="entry name" value="VWD"/>
    <property type="match status" value="1"/>
</dbReference>
<dbReference type="Gene3D" id="2.10.25.10">
    <property type="entry name" value="Laminin"/>
    <property type="match status" value="1"/>
</dbReference>
<dbReference type="PROSITE" id="PS51233">
    <property type="entry name" value="VWFD"/>
    <property type="match status" value="1"/>
</dbReference>
<evidence type="ECO:0000259" key="2">
    <source>
        <dbReference type="PROSITE" id="PS51233"/>
    </source>
</evidence>
<gene>
    <name evidence="3" type="ORF">CXG81DRAFT_18525</name>
</gene>